<organism evidence="3 4">
    <name type="scientific">Mycena indigotica</name>
    <dbReference type="NCBI Taxonomy" id="2126181"/>
    <lineage>
        <taxon>Eukaryota</taxon>
        <taxon>Fungi</taxon>
        <taxon>Dikarya</taxon>
        <taxon>Basidiomycota</taxon>
        <taxon>Agaricomycotina</taxon>
        <taxon>Agaricomycetes</taxon>
        <taxon>Agaricomycetidae</taxon>
        <taxon>Agaricales</taxon>
        <taxon>Marasmiineae</taxon>
        <taxon>Mycenaceae</taxon>
        <taxon>Mycena</taxon>
    </lineage>
</organism>
<feature type="coiled-coil region" evidence="1">
    <location>
        <begin position="212"/>
        <end position="239"/>
    </location>
</feature>
<accession>A0A8H6S2H9</accession>
<dbReference type="AlphaFoldDB" id="A0A8H6S2H9"/>
<evidence type="ECO:0000313" key="4">
    <source>
        <dbReference type="Proteomes" id="UP000636479"/>
    </source>
</evidence>
<reference evidence="3" key="1">
    <citation type="submission" date="2020-05" db="EMBL/GenBank/DDBJ databases">
        <title>Mycena genomes resolve the evolution of fungal bioluminescence.</title>
        <authorList>
            <person name="Tsai I.J."/>
        </authorList>
    </citation>
    <scope>NUCLEOTIDE SEQUENCE</scope>
    <source>
        <strain evidence="3">171206Taipei</strain>
    </source>
</reference>
<feature type="compositionally biased region" description="Low complexity" evidence="2">
    <location>
        <begin position="132"/>
        <end position="142"/>
    </location>
</feature>
<feature type="compositionally biased region" description="Basic and acidic residues" evidence="2">
    <location>
        <begin position="36"/>
        <end position="52"/>
    </location>
</feature>
<evidence type="ECO:0000313" key="3">
    <source>
        <dbReference type="EMBL" id="KAF7290846.1"/>
    </source>
</evidence>
<evidence type="ECO:0000256" key="1">
    <source>
        <dbReference type="SAM" id="Coils"/>
    </source>
</evidence>
<evidence type="ECO:0000256" key="2">
    <source>
        <dbReference type="SAM" id="MobiDB-lite"/>
    </source>
</evidence>
<protein>
    <submittedName>
        <fullName evidence="3">Uncharacterized protein</fullName>
    </submittedName>
</protein>
<dbReference type="Proteomes" id="UP000636479">
    <property type="component" value="Unassembled WGS sequence"/>
</dbReference>
<dbReference type="EMBL" id="JACAZF010000014">
    <property type="protein sequence ID" value="KAF7290846.1"/>
    <property type="molecule type" value="Genomic_DNA"/>
</dbReference>
<dbReference type="RefSeq" id="XP_037214206.1">
    <property type="nucleotide sequence ID" value="XM_037369708.1"/>
</dbReference>
<feature type="region of interest" description="Disordered" evidence="2">
    <location>
        <begin position="112"/>
        <end position="187"/>
    </location>
</feature>
<sequence length="264" mass="28642">MSSYIIYSTPSPTPSMSCSISTSSTTSLHIAGGRKSSSDDKRPLVEMSKEASETSSLINHSVNEYGEETLQFIETSGSCSPPPIVPQLPQRGSNDFQVEEATAGIASLDIEPNVVPKPNAKSRIYEDRRAPTARPATPSPSSFPIVAGEPEPAPSSDDASPTPPAMDSPIRQRLPSKRRQLPHGPDLNFGGLMIPFARRSSAMRIAVLVRLGMVAEENAKKLEEERQRALEMAARQQTVKRRYQSKGLVLLGHPPAEDVAWDLV</sequence>
<name>A0A8H6S2H9_9AGAR</name>
<gene>
    <name evidence="3" type="ORF">MIND_01325800</name>
</gene>
<comment type="caution">
    <text evidence="3">The sequence shown here is derived from an EMBL/GenBank/DDBJ whole genome shotgun (WGS) entry which is preliminary data.</text>
</comment>
<feature type="region of interest" description="Disordered" evidence="2">
    <location>
        <begin position="1"/>
        <end position="59"/>
    </location>
</feature>
<proteinExistence type="predicted"/>
<dbReference type="GeneID" id="59352224"/>
<feature type="compositionally biased region" description="Low complexity" evidence="2">
    <location>
        <begin position="1"/>
        <end position="27"/>
    </location>
</feature>
<keyword evidence="4" id="KW-1185">Reference proteome</keyword>
<keyword evidence="1" id="KW-0175">Coiled coil</keyword>